<organism evidence="1 2">
    <name type="scientific">Haemophilus parainfluenzae</name>
    <dbReference type="NCBI Taxonomy" id="729"/>
    <lineage>
        <taxon>Bacteria</taxon>
        <taxon>Pseudomonadati</taxon>
        <taxon>Pseudomonadota</taxon>
        <taxon>Gammaproteobacteria</taxon>
        <taxon>Pasteurellales</taxon>
        <taxon>Pasteurellaceae</taxon>
        <taxon>Haemophilus</taxon>
    </lineage>
</organism>
<dbReference type="EMBL" id="QEPW01000008">
    <property type="protein sequence ID" value="RDE91381.1"/>
    <property type="molecule type" value="Genomic_DNA"/>
</dbReference>
<dbReference type="Proteomes" id="UP000253910">
    <property type="component" value="Unassembled WGS sequence"/>
</dbReference>
<reference evidence="1 2" key="1">
    <citation type="submission" date="2018-05" db="EMBL/GenBank/DDBJ databases">
        <title>Draft Genome Sequences for a Diverse set of 7 Haemophilus Species.</title>
        <authorList>
            <person name="Nichols M."/>
            <person name="Topaz N."/>
            <person name="Wang X."/>
            <person name="Wang X."/>
            <person name="Boxrud D."/>
        </authorList>
    </citation>
    <scope>NUCLEOTIDE SEQUENCE [LARGE SCALE GENOMIC DNA]</scope>
    <source>
        <strain evidence="1 2">C2008001710</strain>
    </source>
</reference>
<sequence>MKKSVVALGVIVALGAVGVGGAWFTGEKAQTEYLRQIELANKQAQALGLSDSFKVVYQNKQFERGFFTSQVEDEVVISLPKEGKVFTIPLSTKLYHGPFPLNQLEKFNFVPTMFSAQGVIGKNETTQPLFDLLKSDKPVQYQASTSYSLATKGKVELAAGEVTDPNSPQNKLAWSNINIGFDVDKDRAGKYDLVSDEISFNSNFDNIEIEESKDVVMPKSVTMKMKGLKFETSFNPTKWAYIYTGKSVSSAESIEMTNTNSLDDTVSIIYKGTKGTSDISLNGDFLNLKGENTVDSIVIDGKDFGKLTNNSELNHIEANAANALIEAFFTAFKSVSDDENANQEMVSEILSSWVENHGMAIFNNQPQFKLNPMSISNSQGKVSLDLNVALAKDPKFDLMAGSLYKQFTDFAVNINVDKAAVEKLMTQLDPEEDKALIKAQIEEQAKQAAAQNIVVNNDKNVTLNLVLEKGELKLNGQVIPEEQVQGVLFMLMMGMAAQGQ</sequence>
<name>A0A369Z597_HAEPA</name>
<protein>
    <submittedName>
        <fullName evidence="1">DUF945 domain-containing protein</fullName>
    </submittedName>
</protein>
<proteinExistence type="predicted"/>
<dbReference type="InterPro" id="IPR010352">
    <property type="entry name" value="DUF945"/>
</dbReference>
<dbReference type="AlphaFoldDB" id="A0A369Z597"/>
<evidence type="ECO:0000313" key="1">
    <source>
        <dbReference type="EMBL" id="RDE91381.1"/>
    </source>
</evidence>
<accession>A0A369Z597</accession>
<gene>
    <name evidence="1" type="ORF">DPV87_05795</name>
</gene>
<dbReference type="RefSeq" id="WP_111315469.1">
    <property type="nucleotide sequence ID" value="NZ_QEPW01000008.1"/>
</dbReference>
<comment type="caution">
    <text evidence="1">The sequence shown here is derived from an EMBL/GenBank/DDBJ whole genome shotgun (WGS) entry which is preliminary data.</text>
</comment>
<evidence type="ECO:0000313" key="2">
    <source>
        <dbReference type="Proteomes" id="UP000253910"/>
    </source>
</evidence>
<dbReference type="Pfam" id="PF06097">
    <property type="entry name" value="DUF945"/>
    <property type="match status" value="1"/>
</dbReference>